<accession>A0AAW8DFX6</accession>
<comment type="caution">
    <text evidence="4">The sequence shown here is derived from an EMBL/GenBank/DDBJ whole genome shotgun (WGS) entry which is preliminary data.</text>
</comment>
<dbReference type="EMBL" id="JAUSRG010000003">
    <property type="protein sequence ID" value="MDP9904812.1"/>
    <property type="molecule type" value="Genomic_DNA"/>
</dbReference>
<evidence type="ECO:0000256" key="1">
    <source>
        <dbReference type="ARBA" id="ARBA00022679"/>
    </source>
</evidence>
<evidence type="ECO:0000313" key="5">
    <source>
        <dbReference type="EMBL" id="MDQ0180759.1"/>
    </source>
</evidence>
<reference evidence="4 6" key="1">
    <citation type="submission" date="2023-07" db="EMBL/GenBank/DDBJ databases">
        <title>Sorghum-associated microbial communities from plants grown in Nebraska, USA.</title>
        <authorList>
            <person name="Schachtman D."/>
        </authorList>
    </citation>
    <scope>NUCLEOTIDE SEQUENCE</scope>
    <source>
        <strain evidence="4">DS1006</strain>
        <strain evidence="5 6">DS1016</strain>
    </source>
</reference>
<feature type="domain" description="N-acetyltransferase" evidence="3">
    <location>
        <begin position="3"/>
        <end position="162"/>
    </location>
</feature>
<gene>
    <name evidence="4" type="ORF">J2S90_001767</name>
    <name evidence="5" type="ORF">J2S93_002186</name>
</gene>
<dbReference type="Gene3D" id="3.40.630.30">
    <property type="match status" value="1"/>
</dbReference>
<dbReference type="InterPro" id="IPR016181">
    <property type="entry name" value="Acyl_CoA_acyltransferase"/>
</dbReference>
<dbReference type="GO" id="GO:0005840">
    <property type="term" value="C:ribosome"/>
    <property type="evidence" value="ECO:0007669"/>
    <property type="project" value="UniProtKB-KW"/>
</dbReference>
<proteinExistence type="predicted"/>
<dbReference type="InterPro" id="IPR050832">
    <property type="entry name" value="Bact_Acetyltransf"/>
</dbReference>
<name>A0AAW8DFX6_9MICC</name>
<organism evidence="4 7">
    <name type="scientific">Arthrobacter bambusae</name>
    <dbReference type="NCBI Taxonomy" id="1338426"/>
    <lineage>
        <taxon>Bacteria</taxon>
        <taxon>Bacillati</taxon>
        <taxon>Actinomycetota</taxon>
        <taxon>Actinomycetes</taxon>
        <taxon>Micrococcales</taxon>
        <taxon>Micrococcaceae</taxon>
        <taxon>Arthrobacter</taxon>
    </lineage>
</organism>
<dbReference type="PROSITE" id="PS51186">
    <property type="entry name" value="GNAT"/>
    <property type="match status" value="1"/>
</dbReference>
<dbReference type="Pfam" id="PF00583">
    <property type="entry name" value="Acetyltransf_1"/>
    <property type="match status" value="1"/>
</dbReference>
<sequence length="167" mass="18822">MEFTLRPATVDDAEPLTRMHVAAWRESYGHLLPEEFFAFREATINTRIERQREALEGSYKPMLAHDAGGALVGIAFAREAPEEDRPCELQLQVIYTLRRVHGLGVGQALVDAVIGNSAAFLWVLEDNPRAQAFYRKNGFRPDGTRQLLPPEWHELPEIRMVRAAVGG</sequence>
<evidence type="ECO:0000313" key="6">
    <source>
        <dbReference type="Proteomes" id="UP001230951"/>
    </source>
</evidence>
<evidence type="ECO:0000256" key="2">
    <source>
        <dbReference type="ARBA" id="ARBA00023315"/>
    </source>
</evidence>
<dbReference type="EMBL" id="JAUSTF010000004">
    <property type="protein sequence ID" value="MDQ0180759.1"/>
    <property type="molecule type" value="Genomic_DNA"/>
</dbReference>
<keyword evidence="4" id="KW-0687">Ribonucleoprotein</keyword>
<dbReference type="PANTHER" id="PTHR43877">
    <property type="entry name" value="AMINOALKYLPHOSPHONATE N-ACETYLTRANSFERASE-RELATED-RELATED"/>
    <property type="match status" value="1"/>
</dbReference>
<dbReference type="GO" id="GO:0016747">
    <property type="term" value="F:acyltransferase activity, transferring groups other than amino-acyl groups"/>
    <property type="evidence" value="ECO:0007669"/>
    <property type="project" value="InterPro"/>
</dbReference>
<keyword evidence="6" id="KW-1185">Reference proteome</keyword>
<evidence type="ECO:0000313" key="4">
    <source>
        <dbReference type="EMBL" id="MDP9904812.1"/>
    </source>
</evidence>
<dbReference type="SUPFAM" id="SSF55729">
    <property type="entry name" value="Acyl-CoA N-acyltransferases (Nat)"/>
    <property type="match status" value="1"/>
</dbReference>
<dbReference type="AlphaFoldDB" id="A0AAW8DFX6"/>
<keyword evidence="1" id="KW-0808">Transferase</keyword>
<dbReference type="RefSeq" id="WP_306960729.1">
    <property type="nucleotide sequence ID" value="NZ_JAUSRG010000003.1"/>
</dbReference>
<protein>
    <submittedName>
        <fullName evidence="4">Ribosomal protein S18 acetylase RimI-like enzyme</fullName>
    </submittedName>
</protein>
<keyword evidence="2" id="KW-0012">Acyltransferase</keyword>
<evidence type="ECO:0000313" key="7">
    <source>
        <dbReference type="Proteomes" id="UP001242995"/>
    </source>
</evidence>
<evidence type="ECO:0000259" key="3">
    <source>
        <dbReference type="PROSITE" id="PS51186"/>
    </source>
</evidence>
<dbReference type="Proteomes" id="UP001242995">
    <property type="component" value="Unassembled WGS sequence"/>
</dbReference>
<dbReference type="InterPro" id="IPR000182">
    <property type="entry name" value="GNAT_dom"/>
</dbReference>
<keyword evidence="4" id="KW-0689">Ribosomal protein</keyword>
<dbReference type="Proteomes" id="UP001230951">
    <property type="component" value="Unassembled WGS sequence"/>
</dbReference>